<dbReference type="RefSeq" id="WP_131148690.1">
    <property type="nucleotide sequence ID" value="NZ_BMWV01000001.1"/>
</dbReference>
<reference evidence="1" key="1">
    <citation type="journal article" date="2014" name="Int. J. Syst. Evol. Microbiol.">
        <title>Complete genome sequence of Corynebacterium casei LMG S-19264T (=DSM 44701T), isolated from a smear-ripened cheese.</title>
        <authorList>
            <consortium name="US DOE Joint Genome Institute (JGI-PGF)"/>
            <person name="Walter F."/>
            <person name="Albersmeier A."/>
            <person name="Kalinowski J."/>
            <person name="Ruckert C."/>
        </authorList>
    </citation>
    <scope>NUCLEOTIDE SEQUENCE</scope>
    <source>
        <strain evidence="1">KCTC 12343</strain>
    </source>
</reference>
<organism evidence="1 4">
    <name type="scientific">Pseudoduganella albidiflava</name>
    <dbReference type="NCBI Taxonomy" id="321983"/>
    <lineage>
        <taxon>Bacteria</taxon>
        <taxon>Pseudomonadati</taxon>
        <taxon>Pseudomonadota</taxon>
        <taxon>Betaproteobacteria</taxon>
        <taxon>Burkholderiales</taxon>
        <taxon>Oxalobacteraceae</taxon>
        <taxon>Telluria group</taxon>
        <taxon>Pseudoduganella</taxon>
    </lineage>
</organism>
<evidence type="ECO:0000313" key="1">
    <source>
        <dbReference type="EMBL" id="GGY28768.1"/>
    </source>
</evidence>
<accession>A0A411X6L8</accession>
<protein>
    <submittedName>
        <fullName evidence="1">Uncharacterized protein</fullName>
    </submittedName>
</protein>
<dbReference type="EMBL" id="BMWV01000001">
    <property type="protein sequence ID" value="GGY28768.1"/>
    <property type="molecule type" value="Genomic_DNA"/>
</dbReference>
<keyword evidence="3" id="KW-1185">Reference proteome</keyword>
<proteinExistence type="predicted"/>
<gene>
    <name evidence="2" type="ORF">EYF70_30245</name>
    <name evidence="1" type="ORF">GCM10007387_08720</name>
</gene>
<evidence type="ECO:0000313" key="3">
    <source>
        <dbReference type="Proteomes" id="UP000292307"/>
    </source>
</evidence>
<reference evidence="1" key="3">
    <citation type="submission" date="2022-12" db="EMBL/GenBank/DDBJ databases">
        <authorList>
            <person name="Sun Q."/>
            <person name="Kim S."/>
        </authorList>
    </citation>
    <scope>NUCLEOTIDE SEQUENCE</scope>
    <source>
        <strain evidence="1">KCTC 12343</strain>
    </source>
</reference>
<dbReference type="Proteomes" id="UP000292307">
    <property type="component" value="Chromosome"/>
</dbReference>
<evidence type="ECO:0000313" key="4">
    <source>
        <dbReference type="Proteomes" id="UP000628442"/>
    </source>
</evidence>
<dbReference type="EMBL" id="CP036401">
    <property type="protein sequence ID" value="QBI04629.1"/>
    <property type="molecule type" value="Genomic_DNA"/>
</dbReference>
<sequence length="325" mass="35496">MTTNASLASHLDWLQDAGIITLAQKDMAVIHPGACRLPEGRDVCLAWLVSSGILDDPGLLRSSRHAAGTGTARQRAQLQAAIAGALFQLAERENVNKPALDALLSARLITRPERHRALAASDPCRKVASTPGRVLLWMDSAGVLGPGRLEEIRSAKGPHRTASRAGILADLDNAISDMRWSAHAGPHLPQAPPNPWLGWLVPPVLMLLFIAAVMGFYDLTTADPLPECWDPIVVEKVQERLAKRDMFWPGNGWGKPDKPAPVIQEIMEIGRSGKARSRSPWRRTCKASIIVGNTSGRDGNDPGSFYYFTIERTDFAWDGFKMADF</sequence>
<dbReference type="Proteomes" id="UP000628442">
    <property type="component" value="Unassembled WGS sequence"/>
</dbReference>
<dbReference type="AlphaFoldDB" id="A0A411X6L8"/>
<reference evidence="2 3" key="2">
    <citation type="submission" date="2019-02" db="EMBL/GenBank/DDBJ databases">
        <title>Draft Genome Sequences of Six Type Strains of the Genus Massilia.</title>
        <authorList>
            <person name="Miess H."/>
            <person name="Frediansyhah A."/>
            <person name="Gross H."/>
        </authorList>
    </citation>
    <scope>NUCLEOTIDE SEQUENCE [LARGE SCALE GENOMIC DNA]</scope>
    <source>
        <strain evidence="2 3">DSM 17472</strain>
    </source>
</reference>
<name>A0A411X6L8_9BURK</name>
<evidence type="ECO:0000313" key="2">
    <source>
        <dbReference type="EMBL" id="QBI04629.1"/>
    </source>
</evidence>
<dbReference type="OrthoDB" id="10010435at2"/>